<evidence type="ECO:0000256" key="1">
    <source>
        <dbReference type="PIRNR" id="PIRNR018571"/>
    </source>
</evidence>
<keyword evidence="1" id="KW-0064">Aspartyl protease</keyword>
<dbReference type="AlphaFoldDB" id="A0A1B7LES4"/>
<protein>
    <recommendedName>
        <fullName evidence="1">Sporulation sigma-E factor-processing peptidase</fullName>
        <ecNumber evidence="1">3.4.23.-</ecNumber>
    </recommendedName>
    <alternativeName>
        <fullName evidence="1">Membrane-associated aspartic protease</fullName>
    </alternativeName>
    <alternativeName>
        <fullName evidence="1">Stage II sporulation protein GA</fullName>
    </alternativeName>
</protein>
<comment type="similarity">
    <text evidence="1">Belongs to the peptidase U4 family.</text>
</comment>
<dbReference type="GO" id="GO:0004190">
    <property type="term" value="F:aspartic-type endopeptidase activity"/>
    <property type="evidence" value="ECO:0007669"/>
    <property type="project" value="UniProtKB-KW"/>
</dbReference>
<comment type="caution">
    <text evidence="4">The sequence shown here is derived from an EMBL/GenBank/DDBJ whole genome shotgun (WGS) entry which is preliminary data.</text>
</comment>
<dbReference type="GO" id="GO:0030435">
    <property type="term" value="P:sporulation resulting in formation of a cellular spore"/>
    <property type="evidence" value="ECO:0007669"/>
    <property type="project" value="UniProtKB-KW"/>
</dbReference>
<dbReference type="GO" id="GO:0030436">
    <property type="term" value="P:asexual sporulation"/>
    <property type="evidence" value="ECO:0007669"/>
    <property type="project" value="InterPro"/>
</dbReference>
<comment type="subcellular location">
    <subcellularLocation>
        <location evidence="1">Cell membrane</location>
    </subcellularLocation>
</comment>
<sequence length="287" mass="30879">MNYIILRATGRLGRVPARTARLLAVAGAGSLYSLAMFVPGLGQLFSPPVKLLVSVLMVAGAFAPLPPRRMAACLGLFYLVSFALGGMVFGIIFFLRTGSGFGDAGTNMADTINRYFWPGLLLALLAGMCACRLVKHWLNRSSHGKAFQVPLTIELNGRRVTVNALVDTGNSLTDPLTGEPVIVVEYDLLKDAFPEAVREVWEKGGEGVALLAGLGATGWASRFRLIPFRSLGQDNGLLVGVRPEAVEICRDGRVFKAKRVVVGVYRQQLDQCSAYRALVPPVLMDAA</sequence>
<keyword evidence="3" id="KW-1133">Transmembrane helix</keyword>
<feature type="active site" evidence="2">
    <location>
        <position position="167"/>
    </location>
</feature>
<keyword evidence="1 3" id="KW-0472">Membrane</keyword>
<organism evidence="4 5">
    <name type="scientific">Desulfotomaculum copahuensis</name>
    <dbReference type="NCBI Taxonomy" id="1838280"/>
    <lineage>
        <taxon>Bacteria</taxon>
        <taxon>Bacillati</taxon>
        <taxon>Bacillota</taxon>
        <taxon>Clostridia</taxon>
        <taxon>Eubacteriales</taxon>
        <taxon>Desulfotomaculaceae</taxon>
        <taxon>Desulfotomaculum</taxon>
    </lineage>
</organism>
<dbReference type="GO" id="GO:0006508">
    <property type="term" value="P:proteolysis"/>
    <property type="evidence" value="ECO:0007669"/>
    <property type="project" value="UniProtKB-KW"/>
</dbReference>
<dbReference type="Pfam" id="PF03419">
    <property type="entry name" value="Peptidase_U4"/>
    <property type="match status" value="1"/>
</dbReference>
<feature type="transmembrane region" description="Helical" evidence="3">
    <location>
        <begin position="75"/>
        <end position="95"/>
    </location>
</feature>
<comment type="function">
    <text evidence="1">Probable aspartic protease that is responsible for the proteolytic cleavage of the RNA polymerase sigma E factor (SigE/spoIIGB) to yield the active peptide in the mother cell during sporulation. Responds to a signal from the forespore that is triggered by the extracellular signal protein SpoIIR.</text>
</comment>
<keyword evidence="3" id="KW-0812">Transmembrane</keyword>
<proteinExistence type="inferred from homology"/>
<evidence type="ECO:0000256" key="3">
    <source>
        <dbReference type="SAM" id="Phobius"/>
    </source>
</evidence>
<feature type="transmembrane region" description="Helical" evidence="3">
    <location>
        <begin position="115"/>
        <end position="134"/>
    </location>
</feature>
<keyword evidence="1" id="KW-1003">Cell membrane</keyword>
<keyword evidence="1" id="KW-0378">Hydrolase</keyword>
<dbReference type="EMBL" id="LYVF01000158">
    <property type="protein sequence ID" value="OAT81795.1"/>
    <property type="molecule type" value="Genomic_DNA"/>
</dbReference>
<keyword evidence="1" id="KW-0645">Protease</keyword>
<dbReference type="Proteomes" id="UP000078532">
    <property type="component" value="Unassembled WGS sequence"/>
</dbReference>
<evidence type="ECO:0000256" key="2">
    <source>
        <dbReference type="PIRSR" id="PIRSR018571-1"/>
    </source>
</evidence>
<name>A0A1B7LES4_9FIRM</name>
<accession>A0A1B7LES4</accession>
<feature type="transmembrane region" description="Helical" evidence="3">
    <location>
        <begin position="20"/>
        <end position="38"/>
    </location>
</feature>
<dbReference type="STRING" id="1838280.A6M21_10385"/>
<gene>
    <name evidence="4" type="ORF">A6M21_10385</name>
</gene>
<keyword evidence="1" id="KW-0749">Sporulation</keyword>
<evidence type="ECO:0000313" key="5">
    <source>
        <dbReference type="Proteomes" id="UP000078532"/>
    </source>
</evidence>
<dbReference type="InterPro" id="IPR005081">
    <property type="entry name" value="SpoIIGA"/>
</dbReference>
<dbReference type="EC" id="3.4.23.-" evidence="1"/>
<evidence type="ECO:0000313" key="4">
    <source>
        <dbReference type="EMBL" id="OAT81795.1"/>
    </source>
</evidence>
<keyword evidence="5" id="KW-1185">Reference proteome</keyword>
<dbReference type="GO" id="GO:0005886">
    <property type="term" value="C:plasma membrane"/>
    <property type="evidence" value="ECO:0007669"/>
    <property type="project" value="UniProtKB-SubCell"/>
</dbReference>
<feature type="transmembrane region" description="Helical" evidence="3">
    <location>
        <begin position="44"/>
        <end position="63"/>
    </location>
</feature>
<reference evidence="4 5" key="1">
    <citation type="submission" date="2016-04" db="EMBL/GenBank/DDBJ databases">
        <authorList>
            <person name="Evans L.H."/>
            <person name="Alamgir A."/>
            <person name="Owens N."/>
            <person name="Weber N.D."/>
            <person name="Virtaneva K."/>
            <person name="Barbian K."/>
            <person name="Babar A."/>
            <person name="Rosenke K."/>
        </authorList>
    </citation>
    <scope>NUCLEOTIDE SEQUENCE [LARGE SCALE GENOMIC DNA]</scope>
    <source>
        <strain evidence="4 5">LMa1</strain>
    </source>
</reference>
<dbReference type="PIRSF" id="PIRSF018571">
    <property type="entry name" value="SpoIIGA"/>
    <property type="match status" value="1"/>
</dbReference>